<protein>
    <submittedName>
        <fullName evidence="1">Uncharacterized protein</fullName>
    </submittedName>
</protein>
<name>A0A4Q1B858_TREME</name>
<dbReference type="AlphaFoldDB" id="A0A4Q1B858"/>
<dbReference type="InParanoid" id="A0A4Q1B858"/>
<evidence type="ECO:0000313" key="1">
    <source>
        <dbReference type="EMBL" id="RXK34792.1"/>
    </source>
</evidence>
<accession>A0A4Q1B858</accession>
<organism evidence="1 2">
    <name type="scientific">Tremella mesenterica</name>
    <name type="common">Jelly fungus</name>
    <dbReference type="NCBI Taxonomy" id="5217"/>
    <lineage>
        <taxon>Eukaryota</taxon>
        <taxon>Fungi</taxon>
        <taxon>Dikarya</taxon>
        <taxon>Basidiomycota</taxon>
        <taxon>Agaricomycotina</taxon>
        <taxon>Tremellomycetes</taxon>
        <taxon>Tremellales</taxon>
        <taxon>Tremellaceae</taxon>
        <taxon>Tremella</taxon>
    </lineage>
</organism>
<comment type="caution">
    <text evidence="1">The sequence shown here is derived from an EMBL/GenBank/DDBJ whole genome shotgun (WGS) entry which is preliminary data.</text>
</comment>
<gene>
    <name evidence="1" type="ORF">M231_07949</name>
</gene>
<evidence type="ECO:0000313" key="2">
    <source>
        <dbReference type="Proteomes" id="UP000289152"/>
    </source>
</evidence>
<keyword evidence="2" id="KW-1185">Reference proteome</keyword>
<dbReference type="EMBL" id="SDIL01000190">
    <property type="protein sequence ID" value="RXK34792.1"/>
    <property type="molecule type" value="Genomic_DNA"/>
</dbReference>
<reference evidence="1 2" key="1">
    <citation type="submission" date="2016-06" db="EMBL/GenBank/DDBJ databases">
        <title>Evolution of pathogenesis and genome organization in the Tremellales.</title>
        <authorList>
            <person name="Cuomo C."/>
            <person name="Litvintseva A."/>
            <person name="Heitman J."/>
            <person name="Chen Y."/>
            <person name="Sun S."/>
            <person name="Springer D."/>
            <person name="Dromer F."/>
            <person name="Young S."/>
            <person name="Zeng Q."/>
            <person name="Chapman S."/>
            <person name="Gujja S."/>
            <person name="Saif S."/>
            <person name="Birren B."/>
        </authorList>
    </citation>
    <scope>NUCLEOTIDE SEQUENCE [LARGE SCALE GENOMIC DNA]</scope>
    <source>
        <strain evidence="1 2">ATCC 28783</strain>
    </source>
</reference>
<sequence length="172" mass="19405">MTSKFESDNHNPVSRVLPSFIPRHSDTLALTELVSNADNHSDSSEGSTWGDLYHSEECTDGLINSFVREVTEANLQHETYLSQPKSVMSSRELISDGSTLATQYQPTPAEVIALKWRVERIRSDHISTWENLKPQCLQINKEHKAVTLRSVMGDSVTLRRSVPLRRVMIMGP</sequence>
<dbReference type="Proteomes" id="UP000289152">
    <property type="component" value="Unassembled WGS sequence"/>
</dbReference>
<proteinExistence type="predicted"/>